<dbReference type="PANTHER" id="PTHR35391:SF7">
    <property type="entry name" value="C2H2-TYPE DOMAIN-CONTAINING PROTEIN"/>
    <property type="match status" value="1"/>
</dbReference>
<dbReference type="RefSeq" id="XP_011327546.1">
    <property type="nucleotide sequence ID" value="XM_011329244.1"/>
</dbReference>
<dbReference type="HOGENOM" id="CLU_015777_0_0_1"/>
<dbReference type="PHI-base" id="PHI:1391"/>
<dbReference type="Pfam" id="PF08613">
    <property type="entry name" value="Cyclin"/>
    <property type="match status" value="1"/>
</dbReference>
<feature type="region of interest" description="Disordered" evidence="1">
    <location>
        <begin position="228"/>
        <end position="250"/>
    </location>
</feature>
<accession>A0A098DM45</accession>
<dbReference type="PANTHER" id="PTHR35391">
    <property type="entry name" value="C2H2-TYPE DOMAIN-CONTAINING PROTEIN-RELATED"/>
    <property type="match status" value="1"/>
</dbReference>
<reference evidence="4 5" key="2">
    <citation type="journal article" date="2010" name="Nature">
        <title>Comparative genomics reveals mobile pathogenicity chromosomes in Fusarium.</title>
        <authorList>
            <person name="Ma L.J."/>
            <person name="van der Does H.C."/>
            <person name="Borkovich K.A."/>
            <person name="Coleman J.J."/>
            <person name="Daboussi M.J."/>
            <person name="Di Pietro A."/>
            <person name="Dufresne M."/>
            <person name="Freitag M."/>
            <person name="Grabherr M."/>
            <person name="Henrissat B."/>
            <person name="Houterman P.M."/>
            <person name="Kang S."/>
            <person name="Shim W.B."/>
            <person name="Woloshuk C."/>
            <person name="Xie X."/>
            <person name="Xu J.R."/>
            <person name="Antoniw J."/>
            <person name="Baker S.E."/>
            <person name="Bluhm B.H."/>
            <person name="Breakspear A."/>
            <person name="Brown D.W."/>
            <person name="Butchko R.A."/>
            <person name="Chapman S."/>
            <person name="Coulson R."/>
            <person name="Coutinho P.M."/>
            <person name="Danchin E.G."/>
            <person name="Diener A."/>
            <person name="Gale L.R."/>
            <person name="Gardiner D.M."/>
            <person name="Goff S."/>
            <person name="Hammond-Kosack K.E."/>
            <person name="Hilburn K."/>
            <person name="Hua-Van A."/>
            <person name="Jonkers W."/>
            <person name="Kazan K."/>
            <person name="Kodira C.D."/>
            <person name="Koehrsen M."/>
            <person name="Kumar L."/>
            <person name="Lee Y.H."/>
            <person name="Li L."/>
            <person name="Manners J.M."/>
            <person name="Miranda-Saavedra D."/>
            <person name="Mukherjee M."/>
            <person name="Park G."/>
            <person name="Park J."/>
            <person name="Park S.Y."/>
            <person name="Proctor R.H."/>
            <person name="Regev A."/>
            <person name="Ruiz-Roldan M.C."/>
            <person name="Sain D."/>
            <person name="Sakthikumar S."/>
            <person name="Sykes S."/>
            <person name="Schwartz D.C."/>
            <person name="Turgeon B.G."/>
            <person name="Wapinski I."/>
            <person name="Yoder O."/>
            <person name="Young S."/>
            <person name="Zeng Q."/>
            <person name="Zhou S."/>
            <person name="Galagan J."/>
            <person name="Cuomo C.A."/>
            <person name="Kistler H.C."/>
            <person name="Rep M."/>
        </authorList>
    </citation>
    <scope>GENOME REANNOTATION</scope>
    <source>
        <strain evidence="5">ATCC MYA-4620 / CBS 123657 / FGSC 9075 / NRRL 31084 / PH-1</strain>
        <strain evidence="4">PH-1 / ATCC MYA-4620 / FGSC 9075 / NRRL 31084</strain>
    </source>
</reference>
<feature type="domain" description="C2H2-type" evidence="2">
    <location>
        <begin position="290"/>
        <end position="318"/>
    </location>
</feature>
<evidence type="ECO:0000313" key="5">
    <source>
        <dbReference type="Proteomes" id="UP000070720"/>
    </source>
</evidence>
<dbReference type="Proteomes" id="UP000070720">
    <property type="component" value="Chromosome 4"/>
</dbReference>
<protein>
    <submittedName>
        <fullName evidence="3">Chromosome 4, complete genome</fullName>
    </submittedName>
</protein>
<dbReference type="KEGG" id="fgr:FGSG_07737"/>
<dbReference type="AlphaFoldDB" id="I1RU55"/>
<dbReference type="OrthoDB" id="4588414at2759"/>
<evidence type="ECO:0000313" key="4">
    <source>
        <dbReference type="EnsemblFungi" id="CEF82950"/>
    </source>
</evidence>
<feature type="compositionally biased region" description="Polar residues" evidence="1">
    <location>
        <begin position="429"/>
        <end position="442"/>
    </location>
</feature>
<dbReference type="EnsemblFungi" id="CEF82950">
    <property type="protein sequence ID" value="CEF82950"/>
    <property type="gene ID" value="FGRRES_07737"/>
</dbReference>
<dbReference type="SMART" id="SM00355">
    <property type="entry name" value="ZnF_C2H2"/>
    <property type="match status" value="2"/>
</dbReference>
<dbReference type="Gene3D" id="1.10.472.10">
    <property type="entry name" value="Cyclin-like"/>
    <property type="match status" value="1"/>
</dbReference>
<sequence>MSRLFGFLNLSRRLYVITYPIYNDACLTVVNIKVMKAQYLLDGTKIPFELSSPNTTLPENTEPFDTEASEDDSPWEISDDSNDSGCEADSPQDMHRNDHSQNYNRNSNERSTTEMGQVLKSTKLIIECLYKLPLRNPTPIDRIKRFRDPDTSPYEAFDVMHVREKFPNADAYLVDRLGKLISHRRQLLEHRVTQTEELRLPTFPKGTFQSPAEGARNLQELDHAPVTESKLATESEDTEEHELEVPTRPVNESGEPLVQFYCPYCGLAQCIPLEPSRDWESHVLRDLQPYVCTFQDCDMFDHMFESRQAWFTHELELHRANWSCNTCPSEPGMDSPHLTFGNKGAFMSHMSSVHQLSKPRLNNLTGAFRHPSSKVDRYCCLCGKHVQKLELHLGRHMEDVALFALQQLSLPDPSNLGNSTKAVIDQFHGSSRNLPSKSNPENRSGAGHATGNDTAGHANATSSPFIAVAAWRSGVVKPRNPDPSSDRGLTGIANARNSDTFPNTVWDMLPSDALSILVRNVESIMSVTRTEPAPSAPTSTILPLSLLALEKAETYRDFTIPESSTKGRTIPGRFIQGSSRGLKDEDYGESVSPSYPVTERVLGTEPTDSIALPKLQQQRAMLRKFYSKNIPPITIKIYLERLYQFCPMSTAVYLATSLRLRRLAVEQQVVTINAFTAYRLVLAGLLVQAKALEDVQYPHAKLAKVGGSHYDSFMNKTKTRVVEDLDKGKVTQRGIVEVN</sequence>
<reference evidence="4 5" key="1">
    <citation type="journal article" date="2007" name="Science">
        <title>The Fusarium graminearum genome reveals a link between localized polymorphism and pathogen specialization.</title>
        <authorList>
            <person name="Cuomo C.A."/>
            <person name="Gueldener U."/>
            <person name="Xu J.-R."/>
            <person name="Trail F."/>
            <person name="Turgeon B.G."/>
            <person name="Di Pietro A."/>
            <person name="Walton J.D."/>
            <person name="Ma L.-J."/>
            <person name="Baker S.E."/>
            <person name="Rep M."/>
            <person name="Adam G."/>
            <person name="Antoniw J."/>
            <person name="Baldwin T."/>
            <person name="Calvo S.E."/>
            <person name="Chang Y.-L."/>
            <person name="DeCaprio D."/>
            <person name="Gale L.R."/>
            <person name="Gnerre S."/>
            <person name="Goswami R.S."/>
            <person name="Hammond-Kosack K."/>
            <person name="Harris L.J."/>
            <person name="Hilburn K."/>
            <person name="Kennell J.C."/>
            <person name="Kroken S."/>
            <person name="Magnuson J.K."/>
            <person name="Mannhaupt G."/>
            <person name="Mauceli E.W."/>
            <person name="Mewes H.-W."/>
            <person name="Mitterbauer R."/>
            <person name="Muehlbauer G."/>
            <person name="Muensterkoetter M."/>
            <person name="Nelson D."/>
            <person name="O'Donnell K."/>
            <person name="Ouellet T."/>
            <person name="Qi W."/>
            <person name="Quesneville H."/>
            <person name="Roncero M.I.G."/>
            <person name="Seong K.-Y."/>
            <person name="Tetko I.V."/>
            <person name="Urban M."/>
            <person name="Waalwijk C."/>
            <person name="Ward T.J."/>
            <person name="Yao J."/>
            <person name="Birren B.W."/>
            <person name="Kistler H.C."/>
        </authorList>
    </citation>
    <scope>NUCLEOTIDE SEQUENCE [LARGE SCALE GENOMIC DNA]</scope>
    <source>
        <strain evidence="5">ATCC MYA-4620 / CBS 123657 / FGSC 9075 / NRRL 31084 / PH-1</strain>
        <strain evidence="4">PH-1 / ATCC MYA-4620 / FGSC 9075 / NRRL 31084</strain>
    </source>
</reference>
<dbReference type="InterPro" id="IPR013922">
    <property type="entry name" value="Cyclin_PHO80-like"/>
</dbReference>
<proteinExistence type="predicted"/>
<feature type="compositionally biased region" description="Acidic residues" evidence="1">
    <location>
        <begin position="62"/>
        <end position="82"/>
    </location>
</feature>
<accession>I1RU55</accession>
<dbReference type="InterPro" id="IPR013087">
    <property type="entry name" value="Znf_C2H2_type"/>
</dbReference>
<dbReference type="VEuPathDB" id="FungiDB:FGRAMPH1_01G25527"/>
<reference evidence="4" key="4">
    <citation type="submission" date="2017-01" db="UniProtKB">
        <authorList>
            <consortium name="EnsemblFungi"/>
        </authorList>
    </citation>
    <scope>IDENTIFICATION</scope>
    <source>
        <strain evidence="4">PH-1 / ATCC MYA-4620 / FGSC 9075 / NRRL 31084</strain>
    </source>
</reference>
<feature type="domain" description="C2H2-type" evidence="2">
    <location>
        <begin position="322"/>
        <end position="354"/>
    </location>
</feature>
<dbReference type="InParanoid" id="I1RU55"/>
<dbReference type="STRING" id="229533.I1RU55"/>
<dbReference type="eggNOG" id="KOG1674">
    <property type="taxonomic scope" value="Eukaryota"/>
</dbReference>
<evidence type="ECO:0000259" key="2">
    <source>
        <dbReference type="SMART" id="SM00355"/>
    </source>
</evidence>
<organism evidence="3 5">
    <name type="scientific">Gibberella zeae (strain ATCC MYA-4620 / CBS 123657 / FGSC 9075 / NRRL 31084 / PH-1)</name>
    <name type="common">Wheat head blight fungus</name>
    <name type="synonym">Fusarium graminearum</name>
    <dbReference type="NCBI Taxonomy" id="229533"/>
    <lineage>
        <taxon>Eukaryota</taxon>
        <taxon>Fungi</taxon>
        <taxon>Dikarya</taxon>
        <taxon>Ascomycota</taxon>
        <taxon>Pezizomycotina</taxon>
        <taxon>Sordariomycetes</taxon>
        <taxon>Hypocreomycetidae</taxon>
        <taxon>Hypocreales</taxon>
        <taxon>Nectriaceae</taxon>
        <taxon>Fusarium</taxon>
    </lineage>
</organism>
<evidence type="ECO:0000313" key="3">
    <source>
        <dbReference type="EMBL" id="CEF82950.1"/>
    </source>
</evidence>
<evidence type="ECO:0000256" key="1">
    <source>
        <dbReference type="SAM" id="MobiDB-lite"/>
    </source>
</evidence>
<feature type="region of interest" description="Disordered" evidence="1">
    <location>
        <begin position="429"/>
        <end position="459"/>
    </location>
</feature>
<name>I1RU55_GIBZE</name>
<reference evidence="3 5" key="3">
    <citation type="journal article" date="2015" name="BMC Genomics">
        <title>The completed genome sequence of the pathogenic ascomycete fungus Fusarium graminearum.</title>
        <authorList>
            <person name="King R."/>
            <person name="Urban M."/>
            <person name="Hammond-Kosack M.C."/>
            <person name="Hassani-Pak K."/>
            <person name="Hammond-Kosack K.E."/>
        </authorList>
    </citation>
    <scope>NUCLEOTIDE SEQUENCE [LARGE SCALE GENOMIC DNA]</scope>
    <source>
        <strain evidence="5">ATCC MYA-4620 / CBS 123657 / FGSC 9075 / NRRL 31084 / PH-1</strain>
        <strain evidence="3">PH-1</strain>
    </source>
</reference>
<feature type="region of interest" description="Disordered" evidence="1">
    <location>
        <begin position="50"/>
        <end position="113"/>
    </location>
</feature>
<keyword evidence="5" id="KW-1185">Reference proteome</keyword>
<feature type="region of interest" description="Disordered" evidence="1">
    <location>
        <begin position="476"/>
        <end position="495"/>
    </location>
</feature>
<gene>
    <name evidence="4" type="primary">FG07737.1</name>
    <name evidence="3" type="ORF">FGRAMPH1_01T25527</name>
</gene>
<dbReference type="GO" id="GO:0019901">
    <property type="term" value="F:protein kinase binding"/>
    <property type="evidence" value="ECO:0007669"/>
    <property type="project" value="InterPro"/>
</dbReference>
<dbReference type="EMBL" id="HG970335">
    <property type="protein sequence ID" value="CEF82950.1"/>
    <property type="molecule type" value="Genomic_DNA"/>
</dbReference>